<feature type="repeat" description="WD" evidence="4">
    <location>
        <begin position="432"/>
        <end position="473"/>
    </location>
</feature>
<feature type="repeat" description="WD" evidence="4">
    <location>
        <begin position="474"/>
        <end position="515"/>
    </location>
</feature>
<dbReference type="GO" id="GO:0004674">
    <property type="term" value="F:protein serine/threonine kinase activity"/>
    <property type="evidence" value="ECO:0007669"/>
    <property type="project" value="UniProtKB-KW"/>
</dbReference>
<evidence type="ECO:0000313" key="6">
    <source>
        <dbReference type="EMBL" id="OSO97169.1"/>
    </source>
</evidence>
<dbReference type="SMART" id="SM00320">
    <property type="entry name" value="WD40"/>
    <property type="match status" value="7"/>
</dbReference>
<keyword evidence="3" id="KW-0833">Ubl conjugation pathway</keyword>
<dbReference type="InterPro" id="IPR051983">
    <property type="entry name" value="WSB_SOCS-box_domain"/>
</dbReference>
<evidence type="ECO:0000256" key="3">
    <source>
        <dbReference type="ARBA" id="ARBA00022786"/>
    </source>
</evidence>
<feature type="repeat" description="WD" evidence="4">
    <location>
        <begin position="652"/>
        <end position="687"/>
    </location>
</feature>
<accession>A0A1X4GIZ7</accession>
<dbReference type="InterPro" id="IPR000719">
    <property type="entry name" value="Prot_kinase_dom"/>
</dbReference>
<dbReference type="SMART" id="SM00220">
    <property type="entry name" value="S_TKc"/>
    <property type="match status" value="1"/>
</dbReference>
<evidence type="ECO:0000256" key="1">
    <source>
        <dbReference type="ARBA" id="ARBA00022574"/>
    </source>
</evidence>
<dbReference type="InterPro" id="IPR019775">
    <property type="entry name" value="WD40_repeat_CS"/>
</dbReference>
<dbReference type="NCBIfam" id="NF045510">
    <property type="entry name" value="4Cys_prefix_kin"/>
    <property type="match status" value="1"/>
</dbReference>
<dbReference type="Proteomes" id="UP000192997">
    <property type="component" value="Unassembled WGS sequence"/>
</dbReference>
<dbReference type="PROSITE" id="PS00678">
    <property type="entry name" value="WD_REPEATS_1"/>
    <property type="match status" value="4"/>
</dbReference>
<dbReference type="InterPro" id="IPR001680">
    <property type="entry name" value="WD40_rpt"/>
</dbReference>
<dbReference type="EMBL" id="NBYN01000004">
    <property type="protein sequence ID" value="OSO97169.1"/>
    <property type="molecule type" value="Genomic_DNA"/>
</dbReference>
<keyword evidence="1 4" id="KW-0853">WD repeat</keyword>
<evidence type="ECO:0000259" key="5">
    <source>
        <dbReference type="PROSITE" id="PS50011"/>
    </source>
</evidence>
<dbReference type="PANTHER" id="PTHR15622:SF2">
    <property type="entry name" value="U4_U6 SMALL NUCLEAR RIBONUCLEOPROTEIN PRP4"/>
    <property type="match status" value="1"/>
</dbReference>
<dbReference type="GO" id="GO:0005524">
    <property type="term" value="F:ATP binding"/>
    <property type="evidence" value="ECO:0007669"/>
    <property type="project" value="InterPro"/>
</dbReference>
<dbReference type="CDD" id="cd00200">
    <property type="entry name" value="WD40"/>
    <property type="match status" value="1"/>
</dbReference>
<evidence type="ECO:0000256" key="2">
    <source>
        <dbReference type="ARBA" id="ARBA00022737"/>
    </source>
</evidence>
<dbReference type="Gene3D" id="1.10.510.10">
    <property type="entry name" value="Transferase(Phosphotransferase) domain 1"/>
    <property type="match status" value="1"/>
</dbReference>
<feature type="domain" description="Protein kinase" evidence="5">
    <location>
        <begin position="37"/>
        <end position="309"/>
    </location>
</feature>
<feature type="repeat" description="WD" evidence="4">
    <location>
        <begin position="561"/>
        <end position="602"/>
    </location>
</feature>
<keyword evidence="2" id="KW-0677">Repeat</keyword>
<dbReference type="InterPro" id="IPR036322">
    <property type="entry name" value="WD40_repeat_dom_sf"/>
</dbReference>
<keyword evidence="6" id="KW-0723">Serine/threonine-protein kinase</keyword>
<dbReference type="PROSITE" id="PS50082">
    <property type="entry name" value="WD_REPEATS_2"/>
    <property type="match status" value="5"/>
</dbReference>
<dbReference type="AlphaFoldDB" id="A0A1X4GIZ7"/>
<dbReference type="Pfam" id="PF00069">
    <property type="entry name" value="Pkinase"/>
    <property type="match status" value="1"/>
</dbReference>
<dbReference type="SUPFAM" id="SSF50978">
    <property type="entry name" value="WD40 repeat-like"/>
    <property type="match status" value="1"/>
</dbReference>
<dbReference type="Gene3D" id="2.130.10.10">
    <property type="entry name" value="YVTN repeat-like/Quinoprotein amine dehydrogenase"/>
    <property type="match status" value="3"/>
</dbReference>
<keyword evidence="6" id="KW-0808">Transferase</keyword>
<dbReference type="InterPro" id="IPR020472">
    <property type="entry name" value="WD40_PAC1"/>
</dbReference>
<dbReference type="CDD" id="cd14014">
    <property type="entry name" value="STKc_PknB_like"/>
    <property type="match status" value="1"/>
</dbReference>
<proteinExistence type="predicted"/>
<reference evidence="7" key="1">
    <citation type="submission" date="2017-04" db="EMBL/GenBank/DDBJ databases">
        <authorList>
            <person name="Abreu V.A."/>
            <person name="Popin R.V."/>
            <person name="Rigonato J."/>
            <person name="Andreote A.P."/>
            <person name="Schaker P.C."/>
            <person name="Hoff-Risseti C."/>
            <person name="Alvarenga D.O."/>
            <person name="Varani A.M."/>
            <person name="Fiore M.F."/>
        </authorList>
    </citation>
    <scope>NUCLEOTIDE SEQUENCE [LARGE SCALE GENOMIC DNA]</scope>
    <source>
        <strain evidence="7">CENA303</strain>
    </source>
</reference>
<sequence>MICCLNPDCQNPQNPDGSKFCQSCDTPLVPLLRNRFRIIRVLSDEGGFGRTYLAEDTDKLNDSCVVKQLAPKFQGTWAQKKAMELFSQEAKRLQELGEHPQIPTLLAYFEQDNCLYLVQQFIDGNNLLQELRLRKHYKDSDIQSLLLDLLPILKFIHSRGVIHRDIKPENIIRRKRDGRLILIDFGSAKQLTAAVQKKYGTSIGSHGYSAIEQIRDGKAYPASDLFSLGATCFHLLTGLSPFQLWIEHGYSWVKNWQDCLEDSRSAELIIILDKLLQPDLKNRYQSADEIIKDLGKKNVYGLKKSSTYLKKGKHKKPKHTILRNIFLTLVTISVVGGLGYRNLGQIQTAIFSQFNPLLMPSNKSSTSPEYGQISRRTSSIRANKVSLFKTITQVDKSLAVVAITPDGNTIVSAGHKEIKLWNSKTGKQIISLPGHTQNINALAISPDGNNLVSAGDDKTIKVWNLQTKKLTFNLVGHQDSVQALAISQDSKTLVSAGDDKTIKVWSLLTGKFLKTLLDHNYWVRSLALSPDGFTLASGSFDKTIKIWNIHQTSGQKPTTLLDTTSQTVTSLTFSPDSSTLVSTSRDRQIKFWDIKNKEIIFASKKQNVTSVIFSPDGKTLISGAKSCPDCSEKISSVIKLWDVSTKEEIYALPVNTKIVTSLVLSADGKTLVGGTKDNKINIWEISP</sequence>
<dbReference type="SUPFAM" id="SSF56112">
    <property type="entry name" value="Protein kinase-like (PK-like)"/>
    <property type="match status" value="1"/>
</dbReference>
<comment type="caution">
    <text evidence="6">The sequence shown here is derived from an EMBL/GenBank/DDBJ whole genome shotgun (WGS) entry which is preliminary data.</text>
</comment>
<dbReference type="PRINTS" id="PR00320">
    <property type="entry name" value="GPROTEINBRPT"/>
</dbReference>
<dbReference type="PANTHER" id="PTHR15622">
    <property type="entry name" value="WD40 REPEAT PROTEIN"/>
    <property type="match status" value="1"/>
</dbReference>
<dbReference type="PROSITE" id="PS50011">
    <property type="entry name" value="PROTEIN_KINASE_DOM"/>
    <property type="match status" value="1"/>
</dbReference>
<protein>
    <submittedName>
        <fullName evidence="6">Serine/threonine protein kinase</fullName>
    </submittedName>
</protein>
<evidence type="ECO:0000256" key="4">
    <source>
        <dbReference type="PROSITE-ProRule" id="PRU00221"/>
    </source>
</evidence>
<keyword evidence="6" id="KW-0418">Kinase</keyword>
<dbReference type="Pfam" id="PF00400">
    <property type="entry name" value="WD40"/>
    <property type="match status" value="6"/>
</dbReference>
<feature type="repeat" description="WD" evidence="4">
    <location>
        <begin position="516"/>
        <end position="549"/>
    </location>
</feature>
<dbReference type="InterPro" id="IPR011009">
    <property type="entry name" value="Kinase-like_dom_sf"/>
</dbReference>
<dbReference type="GO" id="GO:0000209">
    <property type="term" value="P:protein polyubiquitination"/>
    <property type="evidence" value="ECO:0007669"/>
    <property type="project" value="TreeGrafter"/>
</dbReference>
<dbReference type="InterPro" id="IPR015943">
    <property type="entry name" value="WD40/YVTN_repeat-like_dom_sf"/>
</dbReference>
<gene>
    <name evidence="6" type="ORF">B7O87_01470</name>
</gene>
<organism evidence="6 7">
    <name type="scientific">Cylindrospermopsis raciborskii CENA303</name>
    <dbReference type="NCBI Taxonomy" id="1170769"/>
    <lineage>
        <taxon>Bacteria</taxon>
        <taxon>Bacillati</taxon>
        <taxon>Cyanobacteriota</taxon>
        <taxon>Cyanophyceae</taxon>
        <taxon>Nostocales</taxon>
        <taxon>Aphanizomenonaceae</taxon>
        <taxon>Cylindrospermopsis</taxon>
    </lineage>
</organism>
<dbReference type="RefSeq" id="WP_085726863.1">
    <property type="nucleotide sequence ID" value="NZ_NBYN01000004.1"/>
</dbReference>
<dbReference type="PROSITE" id="PS50294">
    <property type="entry name" value="WD_REPEATS_REGION"/>
    <property type="match status" value="5"/>
</dbReference>
<evidence type="ECO:0000313" key="7">
    <source>
        <dbReference type="Proteomes" id="UP000192997"/>
    </source>
</evidence>
<name>A0A1X4GIZ7_9CYAN</name>